<dbReference type="InterPro" id="IPR014710">
    <property type="entry name" value="RmlC-like_jellyroll"/>
</dbReference>
<dbReference type="AlphaFoldDB" id="A0A7U3ZJ15"/>
<evidence type="ECO:0000313" key="3">
    <source>
        <dbReference type="Proteomes" id="UP000000493"/>
    </source>
</evidence>
<dbReference type="Pfam" id="PF00027">
    <property type="entry name" value="cNMP_binding"/>
    <property type="match status" value="1"/>
</dbReference>
<dbReference type="RefSeq" id="WP_013927355.1">
    <property type="nucleotide sequence ID" value="NC_015703.1"/>
</dbReference>
<dbReference type="SUPFAM" id="SSF51206">
    <property type="entry name" value="cAMP-binding domain-like"/>
    <property type="match status" value="1"/>
</dbReference>
<dbReference type="Gene3D" id="2.60.120.10">
    <property type="entry name" value="Jelly Rolls"/>
    <property type="match status" value="1"/>
</dbReference>
<name>A0A7U3ZJ15_RUNSL</name>
<dbReference type="PROSITE" id="PS50042">
    <property type="entry name" value="CNMP_BINDING_3"/>
    <property type="match status" value="1"/>
</dbReference>
<protein>
    <submittedName>
        <fullName evidence="2">Transcriptional regulator, Crp/Fnr family</fullName>
    </submittedName>
</protein>
<organism evidence="2 3">
    <name type="scientific">Runella slithyformis (strain ATCC 29530 / DSM 19594 / LMG 11500 / NCIMB 11436 / LSU 4)</name>
    <dbReference type="NCBI Taxonomy" id="761193"/>
    <lineage>
        <taxon>Bacteria</taxon>
        <taxon>Pseudomonadati</taxon>
        <taxon>Bacteroidota</taxon>
        <taxon>Cytophagia</taxon>
        <taxon>Cytophagales</taxon>
        <taxon>Spirosomataceae</taxon>
        <taxon>Runella</taxon>
    </lineage>
</organism>
<evidence type="ECO:0000259" key="1">
    <source>
        <dbReference type="PROSITE" id="PS50042"/>
    </source>
</evidence>
<dbReference type="EMBL" id="CP002859">
    <property type="protein sequence ID" value="AEI48040.1"/>
    <property type="molecule type" value="Genomic_DNA"/>
</dbReference>
<dbReference type="InterPro" id="IPR018490">
    <property type="entry name" value="cNMP-bd_dom_sf"/>
</dbReference>
<dbReference type="CDD" id="cd00038">
    <property type="entry name" value="CAP_ED"/>
    <property type="match status" value="1"/>
</dbReference>
<dbReference type="SMART" id="SM00100">
    <property type="entry name" value="cNMP"/>
    <property type="match status" value="1"/>
</dbReference>
<gene>
    <name evidence="2" type="ordered locus">Runsl_1615</name>
</gene>
<proteinExistence type="predicted"/>
<reference evidence="2 3" key="2">
    <citation type="journal article" date="2012" name="Stand. Genomic Sci.">
        <title>Complete genome sequence of the aquatic bacterium Runella slithyformis type strain (LSU 4(T)).</title>
        <authorList>
            <person name="Copeland A."/>
            <person name="Zhang X."/>
            <person name="Misra M."/>
            <person name="Lapidus A."/>
            <person name="Nolan M."/>
            <person name="Lucas S."/>
            <person name="Deshpande S."/>
            <person name="Cheng J.F."/>
            <person name="Tapia R."/>
            <person name="Goodwin L.A."/>
            <person name="Pitluck S."/>
            <person name="Liolios K."/>
            <person name="Pagani I."/>
            <person name="Ivanova N."/>
            <person name="Mikhailova N."/>
            <person name="Pati A."/>
            <person name="Chen A."/>
            <person name="Palaniappan K."/>
            <person name="Land M."/>
            <person name="Hauser L."/>
            <person name="Pan C."/>
            <person name="Jeffries C.D."/>
            <person name="Detter J.C."/>
            <person name="Brambilla E.M."/>
            <person name="Rohde M."/>
            <person name="Djao O.D."/>
            <person name="Goker M."/>
            <person name="Sikorski J."/>
            <person name="Tindall B.J."/>
            <person name="Woyke T."/>
            <person name="Bristow J."/>
            <person name="Eisen J.A."/>
            <person name="Markowitz V."/>
            <person name="Hugenholtz P."/>
            <person name="Kyrpides N.C."/>
            <person name="Klenk H.P."/>
            <person name="Mavromatis K."/>
        </authorList>
    </citation>
    <scope>NUCLEOTIDE SEQUENCE [LARGE SCALE GENOMIC DNA]</scope>
    <source>
        <strain evidence="3">ATCC 29530 / DSM 19594 / LMG 11500 / NCIMB 11436 / LSU 4</strain>
    </source>
</reference>
<accession>A0A7U3ZJ15</accession>
<evidence type="ECO:0000313" key="2">
    <source>
        <dbReference type="EMBL" id="AEI48040.1"/>
    </source>
</evidence>
<sequence length="191" mass="23187">MNPPDFIRQYVQRFAVMSDEEALDIAAHLQRKEYTKNEWILRAGEIEHYLYFIEKGLVRRFFERNGEDITDNFFFDGNPGCAYASFVTQKPSRENIIAMENTVIWRMHHRDFEALCDKYRSFEHFTRLVGQWLYVLNHERVCSFLYDTPEERYEKLLKERPRIFERVPLYHVATYLGITRETLSRIRSKRK</sequence>
<feature type="domain" description="Cyclic nucleotide-binding" evidence="1">
    <location>
        <begin position="13"/>
        <end position="115"/>
    </location>
</feature>
<dbReference type="Proteomes" id="UP000000493">
    <property type="component" value="Chromosome"/>
</dbReference>
<dbReference type="InterPro" id="IPR000595">
    <property type="entry name" value="cNMP-bd_dom"/>
</dbReference>
<dbReference type="KEGG" id="rsi:Runsl_1615"/>
<keyword evidence="3" id="KW-1185">Reference proteome</keyword>
<reference evidence="3" key="1">
    <citation type="submission" date="2011-06" db="EMBL/GenBank/DDBJ databases">
        <title>The complete genome of chromosome of Runella slithyformis DSM 19594.</title>
        <authorList>
            <consortium name="US DOE Joint Genome Institute (JGI-PGF)"/>
            <person name="Lucas S."/>
            <person name="Han J."/>
            <person name="Lapidus A."/>
            <person name="Bruce D."/>
            <person name="Goodwin L."/>
            <person name="Pitluck S."/>
            <person name="Peters L."/>
            <person name="Kyrpides N."/>
            <person name="Mavromatis K."/>
            <person name="Ivanova N."/>
            <person name="Ovchinnikova G."/>
            <person name="Zhang X."/>
            <person name="Misra M."/>
            <person name="Detter J.C."/>
            <person name="Tapia R."/>
            <person name="Han C."/>
            <person name="Land M."/>
            <person name="Hauser L."/>
            <person name="Markowitz V."/>
            <person name="Cheng J.-F."/>
            <person name="Hugenholtz P."/>
            <person name="Woyke T."/>
            <person name="Wu D."/>
            <person name="Tindall B."/>
            <person name="Faehrich R."/>
            <person name="Brambilla E."/>
            <person name="Klenk H.-P."/>
            <person name="Eisen J.A."/>
        </authorList>
    </citation>
    <scope>NUCLEOTIDE SEQUENCE [LARGE SCALE GENOMIC DNA]</scope>
    <source>
        <strain evidence="3">ATCC 29530 / DSM 19594 / LMG 11500 / NCIMB 11436 / LSU 4</strain>
    </source>
</reference>